<name>A0ACC6P5N4_9BURK</name>
<reference evidence="1" key="1">
    <citation type="submission" date="2023-10" db="EMBL/GenBank/DDBJ databases">
        <title>Amphibacter perezi, gen. nov., sp. nov. a novel taxa of the family Comamonadaceae, class Betaproteobacteria isolated from the skin microbiota of Pelophylax perezi from different populations.</title>
        <authorList>
            <person name="Costa S."/>
            <person name="Proenca D.N."/>
            <person name="Lopes I."/>
            <person name="Morais P.V."/>
        </authorList>
    </citation>
    <scope>NUCLEOTIDE SEQUENCE</scope>
    <source>
        <strain evidence="1">SL12-8</strain>
    </source>
</reference>
<evidence type="ECO:0000313" key="1">
    <source>
        <dbReference type="EMBL" id="MEJ7139482.1"/>
    </source>
</evidence>
<comment type="caution">
    <text evidence="1">The sequence shown here is derived from an EMBL/GenBank/DDBJ whole genome shotgun (WGS) entry which is preliminary data.</text>
</comment>
<dbReference type="EMBL" id="JAWDIE010000029">
    <property type="protein sequence ID" value="MEJ7139482.1"/>
    <property type="molecule type" value="Genomic_DNA"/>
</dbReference>
<keyword evidence="2" id="KW-1185">Reference proteome</keyword>
<protein>
    <submittedName>
        <fullName evidence="1">Uncharacterized protein</fullName>
    </submittedName>
</protein>
<gene>
    <name evidence="1" type="ORF">RV045_13735</name>
</gene>
<sequence>MSRIYEIWKAYAMLVIEAVSAYCRKTEHLPVVVSLGLLLVPMFAADWFLPRWASLSLYAAIGLPLAWFLGTLFWVFFTHESQRAGR</sequence>
<dbReference type="Proteomes" id="UP001364695">
    <property type="component" value="Unassembled WGS sequence"/>
</dbReference>
<organism evidence="1 2">
    <name type="scientific">Amphibiibacter pelophylacis</name>
    <dbReference type="NCBI Taxonomy" id="1799477"/>
    <lineage>
        <taxon>Bacteria</taxon>
        <taxon>Pseudomonadati</taxon>
        <taxon>Pseudomonadota</taxon>
        <taxon>Betaproteobacteria</taxon>
        <taxon>Burkholderiales</taxon>
        <taxon>Sphaerotilaceae</taxon>
        <taxon>Amphibiibacter</taxon>
    </lineage>
</organism>
<evidence type="ECO:0000313" key="2">
    <source>
        <dbReference type="Proteomes" id="UP001364695"/>
    </source>
</evidence>
<accession>A0ACC6P5N4</accession>
<proteinExistence type="predicted"/>